<dbReference type="OrthoDB" id="5929913at2759"/>
<name>A0A0V1CNB8_TRIBR</name>
<evidence type="ECO:0000313" key="2">
    <source>
        <dbReference type="Proteomes" id="UP000054653"/>
    </source>
</evidence>
<organism evidence="1 2">
    <name type="scientific">Trichinella britovi</name>
    <name type="common">Parasitic roundworm</name>
    <dbReference type="NCBI Taxonomy" id="45882"/>
    <lineage>
        <taxon>Eukaryota</taxon>
        <taxon>Metazoa</taxon>
        <taxon>Ecdysozoa</taxon>
        <taxon>Nematoda</taxon>
        <taxon>Enoplea</taxon>
        <taxon>Dorylaimia</taxon>
        <taxon>Trichinellida</taxon>
        <taxon>Trichinellidae</taxon>
        <taxon>Trichinella</taxon>
    </lineage>
</organism>
<protein>
    <submittedName>
        <fullName evidence="1">Uncharacterized protein</fullName>
    </submittedName>
</protein>
<comment type="caution">
    <text evidence="1">The sequence shown here is derived from an EMBL/GenBank/DDBJ whole genome shotgun (WGS) entry which is preliminary data.</text>
</comment>
<reference evidence="1 2" key="1">
    <citation type="submission" date="2015-01" db="EMBL/GenBank/DDBJ databases">
        <title>Evolution of Trichinella species and genotypes.</title>
        <authorList>
            <person name="Korhonen P.K."/>
            <person name="Edoardo P."/>
            <person name="Giuseppe L.R."/>
            <person name="Gasser R.B."/>
        </authorList>
    </citation>
    <scope>NUCLEOTIDE SEQUENCE [LARGE SCALE GENOMIC DNA]</scope>
    <source>
        <strain evidence="1">ISS120</strain>
    </source>
</reference>
<sequence>MDSREWRIHVEMIIEQRKLLFDGEMNDFLRTVMVRNESACERNSMKFSLAYGIEFYCEQNRTNKRLIIRNISKKFQCTKTGFERCVMQITIAIKVKLIKQSKSENACDTKQITDGTKQNKRRQMKFQCAKTGFERCAMQITIAIKVPYRQ</sequence>
<evidence type="ECO:0000313" key="1">
    <source>
        <dbReference type="EMBL" id="KRY50631.1"/>
    </source>
</evidence>
<keyword evidence="2" id="KW-1185">Reference proteome</keyword>
<gene>
    <name evidence="1" type="ORF">T03_7980</name>
</gene>
<dbReference type="Proteomes" id="UP000054653">
    <property type="component" value="Unassembled WGS sequence"/>
</dbReference>
<proteinExistence type="predicted"/>
<accession>A0A0V1CNB8</accession>
<dbReference type="EMBL" id="JYDI01000145">
    <property type="protein sequence ID" value="KRY50631.1"/>
    <property type="molecule type" value="Genomic_DNA"/>
</dbReference>
<dbReference type="AlphaFoldDB" id="A0A0V1CNB8"/>